<name>A0A7W7DHZ0_9ACTN</name>
<protein>
    <submittedName>
        <fullName evidence="2">Uncharacterized protein</fullName>
    </submittedName>
</protein>
<proteinExistence type="predicted"/>
<dbReference type="AlphaFoldDB" id="A0A7W7DHZ0"/>
<evidence type="ECO:0000256" key="1">
    <source>
        <dbReference type="SAM" id="MobiDB-lite"/>
    </source>
</evidence>
<keyword evidence="3" id="KW-1185">Reference proteome</keyword>
<dbReference type="EMBL" id="JACHMS010000001">
    <property type="protein sequence ID" value="MBB4710773.1"/>
    <property type="molecule type" value="Genomic_DNA"/>
</dbReference>
<evidence type="ECO:0000313" key="2">
    <source>
        <dbReference type="EMBL" id="MBB4710773.1"/>
    </source>
</evidence>
<feature type="region of interest" description="Disordered" evidence="1">
    <location>
        <begin position="1"/>
        <end position="25"/>
    </location>
</feature>
<dbReference type="RefSeq" id="WP_313667816.1">
    <property type="nucleotide sequence ID" value="NZ_JACHMS010000001.1"/>
</dbReference>
<dbReference type="Proteomes" id="UP000565089">
    <property type="component" value="Unassembled WGS sequence"/>
</dbReference>
<accession>A0A7W7DHZ0</accession>
<sequence length="75" mass="8366">MSRRTCGNTFGPGRTRKLQPLGRRGPPINIGIHGNLIRDVRCDNIRVEDIRKGVTFENLVVNGRVIRDSGGKPAW</sequence>
<evidence type="ECO:0000313" key="3">
    <source>
        <dbReference type="Proteomes" id="UP000565089"/>
    </source>
</evidence>
<reference evidence="2 3" key="1">
    <citation type="submission" date="2020-08" db="EMBL/GenBank/DDBJ databases">
        <title>Sequencing the genomes of 1000 actinobacteria strains.</title>
        <authorList>
            <person name="Klenk H.-P."/>
        </authorList>
    </citation>
    <scope>NUCLEOTIDE SEQUENCE [LARGE SCALE GENOMIC DNA]</scope>
    <source>
        <strain evidence="2 3">DSM 40483</strain>
    </source>
</reference>
<gene>
    <name evidence="2" type="ORF">BJ965_000655</name>
</gene>
<organism evidence="2 3">
    <name type="scientific">Streptomyces luteogriseus</name>
    <dbReference type="NCBI Taxonomy" id="68233"/>
    <lineage>
        <taxon>Bacteria</taxon>
        <taxon>Bacillati</taxon>
        <taxon>Actinomycetota</taxon>
        <taxon>Actinomycetes</taxon>
        <taxon>Kitasatosporales</taxon>
        <taxon>Streptomycetaceae</taxon>
        <taxon>Streptomyces</taxon>
    </lineage>
</organism>
<comment type="caution">
    <text evidence="2">The sequence shown here is derived from an EMBL/GenBank/DDBJ whole genome shotgun (WGS) entry which is preliminary data.</text>
</comment>
<dbReference type="GeneID" id="95799813"/>